<name>A0A0C1TKN1_9BACT</name>
<dbReference type="RefSeq" id="WP_039643085.1">
    <property type="nucleotide sequence ID" value="NZ_JXBL01000001.1"/>
</dbReference>
<accession>A0A0C1TKN1</accession>
<evidence type="ECO:0008006" key="3">
    <source>
        <dbReference type="Google" id="ProtNLM"/>
    </source>
</evidence>
<sequence>MVLLAVVLAVCSACTMGDTGEIEAAIRRYNDLLVQGYRTQNMNLLMEVTTHEHALKLYHHMAALGEGQLRMESKLKRIRFLNVERRGSSETMVETEETWDFTHYRMATNEKYAEEKDFIYRMGYVLNKENGRWLITGVNTISGTSTNNVVPWPVLDRKGRVVNQAPGGAQGRHP</sequence>
<dbReference type="EMBL" id="JXBL01000001">
    <property type="protein sequence ID" value="KIE41384.1"/>
    <property type="molecule type" value="Genomic_DNA"/>
</dbReference>
<proteinExistence type="predicted"/>
<protein>
    <recommendedName>
        <fullName evidence="3">Lipoprotein</fullName>
    </recommendedName>
</protein>
<dbReference type="Proteomes" id="UP000031433">
    <property type="component" value="Unassembled WGS sequence"/>
</dbReference>
<keyword evidence="2" id="KW-1185">Reference proteome</keyword>
<gene>
    <name evidence="1" type="ORF">SE37_01440</name>
</gene>
<evidence type="ECO:0000313" key="2">
    <source>
        <dbReference type="Proteomes" id="UP000031433"/>
    </source>
</evidence>
<organism evidence="1 2">
    <name type="scientific">Geobacter soli</name>
    <dbReference type="NCBI Taxonomy" id="1510391"/>
    <lineage>
        <taxon>Bacteria</taxon>
        <taxon>Pseudomonadati</taxon>
        <taxon>Thermodesulfobacteriota</taxon>
        <taxon>Desulfuromonadia</taxon>
        <taxon>Geobacterales</taxon>
        <taxon>Geobacteraceae</taxon>
        <taxon>Geobacter</taxon>
    </lineage>
</organism>
<comment type="caution">
    <text evidence="1">The sequence shown here is derived from an EMBL/GenBank/DDBJ whole genome shotgun (WGS) entry which is preliminary data.</text>
</comment>
<reference evidence="1 2" key="1">
    <citation type="submission" date="2015-01" db="EMBL/GenBank/DDBJ databases">
        <title>Genome sequence of the anaerobic bacterium Geobacter soli GSS01, a dissimilatory Fe(III) reducer from soil.</title>
        <authorList>
            <person name="Yang G."/>
            <person name="Zhou S."/>
        </authorList>
    </citation>
    <scope>NUCLEOTIDE SEQUENCE [LARGE SCALE GENOMIC DNA]</scope>
    <source>
        <strain evidence="1 2">GSS01</strain>
    </source>
</reference>
<evidence type="ECO:0000313" key="1">
    <source>
        <dbReference type="EMBL" id="KIE41384.1"/>
    </source>
</evidence>
<dbReference type="AlphaFoldDB" id="A0A0C1TKN1"/>